<proteinExistence type="predicted"/>
<dbReference type="SUPFAM" id="SSF46785">
    <property type="entry name" value="Winged helix' DNA-binding domain"/>
    <property type="match status" value="1"/>
</dbReference>
<dbReference type="InterPro" id="IPR000835">
    <property type="entry name" value="HTH_MarR-typ"/>
</dbReference>
<dbReference type="Proteomes" id="UP000191171">
    <property type="component" value="Unassembled WGS sequence"/>
</dbReference>
<feature type="domain" description="HTH marR-type" evidence="4">
    <location>
        <begin position="14"/>
        <end position="155"/>
    </location>
</feature>
<dbReference type="RefSeq" id="WP_002305710.1">
    <property type="nucleotide sequence ID" value="NZ_AP026566.1"/>
</dbReference>
<dbReference type="EMBL" id="MVGJ01000095">
    <property type="protein sequence ID" value="OOL80054.1"/>
    <property type="molecule type" value="Genomic_DNA"/>
</dbReference>
<keyword evidence="2" id="KW-0238">DNA-binding</keyword>
<evidence type="ECO:0000259" key="4">
    <source>
        <dbReference type="PROSITE" id="PS50995"/>
    </source>
</evidence>
<reference evidence="6 8" key="2">
    <citation type="submission" date="2017-02" db="EMBL/GenBank/DDBJ databases">
        <title>Clonality and virulence of isolates of VRE in Hematopoietic Stem Cell Transplanted (HSCT) patients.</title>
        <authorList>
            <person name="Marchi A.P."/>
            <person name="Martins R.C."/>
            <person name="Marie S.K."/>
            <person name="Levin A.S."/>
            <person name="Costa S.F."/>
        </authorList>
    </citation>
    <scope>NUCLEOTIDE SEQUENCE [LARGE SCALE GENOMIC DNA]</scope>
    <source>
        <strain evidence="6 8">LIM1759</strain>
    </source>
</reference>
<evidence type="ECO:0000313" key="7">
    <source>
        <dbReference type="Proteomes" id="UP000070452"/>
    </source>
</evidence>
<keyword evidence="3" id="KW-0804">Transcription</keyword>
<dbReference type="InterPro" id="IPR036388">
    <property type="entry name" value="WH-like_DNA-bd_sf"/>
</dbReference>
<evidence type="ECO:0000256" key="1">
    <source>
        <dbReference type="ARBA" id="ARBA00023015"/>
    </source>
</evidence>
<dbReference type="Pfam" id="PF01047">
    <property type="entry name" value="MarR"/>
    <property type="match status" value="1"/>
</dbReference>
<sequence length="169" mass="19403">MVQGIERGVYVVDKIQFNQVIEEFIKVNNLMTHIQKRPIRITNDLKLSTSMIHLIDVIGNYPETSITELADRLGVTKGAVSQQIPTLEKMNLISISQKKGNKKTKLVSLTKYGRKVYESHNYLHEELYSSINEALESFSPDQISTIKQILEKVSYTINEYQVSLTRKED</sequence>
<dbReference type="Proteomes" id="UP000070452">
    <property type="component" value="Unassembled WGS sequence"/>
</dbReference>
<dbReference type="GO" id="GO:0003700">
    <property type="term" value="F:DNA-binding transcription factor activity"/>
    <property type="evidence" value="ECO:0007669"/>
    <property type="project" value="InterPro"/>
</dbReference>
<evidence type="ECO:0000313" key="5">
    <source>
        <dbReference type="EMBL" id="KWX18801.1"/>
    </source>
</evidence>
<dbReference type="SMART" id="SM00347">
    <property type="entry name" value="HTH_MARR"/>
    <property type="match status" value="1"/>
</dbReference>
<dbReference type="InterPro" id="IPR052067">
    <property type="entry name" value="Metal_resp_HTH_trans_reg"/>
</dbReference>
<evidence type="ECO:0000313" key="6">
    <source>
        <dbReference type="EMBL" id="OOL80054.1"/>
    </source>
</evidence>
<keyword evidence="1" id="KW-0805">Transcription regulation</keyword>
<protein>
    <submittedName>
        <fullName evidence="6">MarR family transcriptional regulator</fullName>
    </submittedName>
</protein>
<evidence type="ECO:0000313" key="8">
    <source>
        <dbReference type="Proteomes" id="UP000191171"/>
    </source>
</evidence>
<dbReference type="PROSITE" id="PS50995">
    <property type="entry name" value="HTH_MARR_2"/>
    <property type="match status" value="1"/>
</dbReference>
<accession>A0A133CL78</accession>
<gene>
    <name evidence="5" type="ORF">AWT83_10105</name>
    <name evidence="6" type="ORF">B1P95_13240</name>
</gene>
<dbReference type="InterPro" id="IPR036390">
    <property type="entry name" value="WH_DNA-bd_sf"/>
</dbReference>
<dbReference type="Gene3D" id="1.10.10.10">
    <property type="entry name" value="Winged helix-like DNA-binding domain superfamily/Winged helix DNA-binding domain"/>
    <property type="match status" value="1"/>
</dbReference>
<organism evidence="6 8">
    <name type="scientific">Enterococcus faecium</name>
    <name type="common">Streptococcus faecium</name>
    <dbReference type="NCBI Taxonomy" id="1352"/>
    <lineage>
        <taxon>Bacteria</taxon>
        <taxon>Bacillati</taxon>
        <taxon>Bacillota</taxon>
        <taxon>Bacilli</taxon>
        <taxon>Lactobacillales</taxon>
        <taxon>Enterococcaceae</taxon>
        <taxon>Enterococcus</taxon>
    </lineage>
</organism>
<reference evidence="5 7" key="1">
    <citation type="submission" date="2016-01" db="EMBL/GenBank/DDBJ databases">
        <title>Molecular Mechanisms for transfer of large genomic segments between Enterococcus faecium strains.</title>
        <authorList>
            <person name="Garcia-Solache M.A."/>
            <person name="Lebreton F."/>
            <person name="Mclaughlin R.E."/>
            <person name="Whiteaker J.D."/>
            <person name="Gilmore M.S."/>
            <person name="Rice L.B."/>
        </authorList>
    </citation>
    <scope>NUCLEOTIDE SEQUENCE [LARGE SCALE GENOMIC DNA]</scope>
    <source>
        <strain evidence="5 7">D344RRF x C68</strain>
    </source>
</reference>
<dbReference type="PANTHER" id="PTHR35790">
    <property type="entry name" value="HTH-TYPE TRANSCRIPTIONAL REGULATOR PCHR"/>
    <property type="match status" value="1"/>
</dbReference>
<dbReference type="EMBL" id="LRHK01000001">
    <property type="protein sequence ID" value="KWX18801.1"/>
    <property type="molecule type" value="Genomic_DNA"/>
</dbReference>
<name>A0A133CL78_ENTFC</name>
<evidence type="ECO:0000256" key="2">
    <source>
        <dbReference type="ARBA" id="ARBA00023125"/>
    </source>
</evidence>
<dbReference type="GO" id="GO:0003677">
    <property type="term" value="F:DNA binding"/>
    <property type="evidence" value="ECO:0007669"/>
    <property type="project" value="UniProtKB-KW"/>
</dbReference>
<dbReference type="AlphaFoldDB" id="A0A133CL78"/>
<dbReference type="PANTHER" id="PTHR35790:SF4">
    <property type="entry name" value="HTH-TYPE TRANSCRIPTIONAL REGULATOR PCHR"/>
    <property type="match status" value="1"/>
</dbReference>
<comment type="caution">
    <text evidence="6">The sequence shown here is derived from an EMBL/GenBank/DDBJ whole genome shotgun (WGS) entry which is preliminary data.</text>
</comment>
<evidence type="ECO:0000256" key="3">
    <source>
        <dbReference type="ARBA" id="ARBA00023163"/>
    </source>
</evidence>